<keyword evidence="3" id="KW-1185">Reference proteome</keyword>
<evidence type="ECO:0000256" key="1">
    <source>
        <dbReference type="SAM" id="MobiDB-lite"/>
    </source>
</evidence>
<organism evidence="2 3">
    <name type="scientific">Serendipita indica (strain DSM 11827)</name>
    <name type="common">Root endophyte fungus</name>
    <name type="synonym">Piriformospora indica</name>
    <dbReference type="NCBI Taxonomy" id="1109443"/>
    <lineage>
        <taxon>Eukaryota</taxon>
        <taxon>Fungi</taxon>
        <taxon>Dikarya</taxon>
        <taxon>Basidiomycota</taxon>
        <taxon>Agaricomycotina</taxon>
        <taxon>Agaricomycetes</taxon>
        <taxon>Sebacinales</taxon>
        <taxon>Serendipitaceae</taxon>
        <taxon>Serendipita</taxon>
    </lineage>
</organism>
<dbReference type="EMBL" id="CAFZ01001020">
    <property type="protein sequence ID" value="CCA76809.1"/>
    <property type="molecule type" value="Genomic_DNA"/>
</dbReference>
<dbReference type="InParanoid" id="G4TZR6"/>
<name>G4TZR6_SERID</name>
<dbReference type="Proteomes" id="UP000007148">
    <property type="component" value="Unassembled WGS sequence"/>
</dbReference>
<comment type="caution">
    <text evidence="2">The sequence shown here is derived from an EMBL/GenBank/DDBJ whole genome shotgun (WGS) entry which is preliminary data.</text>
</comment>
<sequence length="182" mass="20775">MSSLRSRKHPWEKENRSKSHSRINLGSSSMYAGRSYEPLSDPERTKPWDKYASDLDAFIHDPNEPPRASPLRIKFDSTLYEDEDDYEEDYDSTAIKIEEAEEPDTLARFRSFSRSHGSPHELDPQAKQVYPSLSKYTFIQRPSSPKAIQSVSDNTDSHVSYKACQVGAKSLSKVTFVPNQLV</sequence>
<evidence type="ECO:0000313" key="3">
    <source>
        <dbReference type="Proteomes" id="UP000007148"/>
    </source>
</evidence>
<reference evidence="2 3" key="1">
    <citation type="journal article" date="2011" name="PLoS Pathog.">
        <title>Endophytic Life Strategies Decoded by Genome and Transcriptome Analyses of the Mutualistic Root Symbiont Piriformospora indica.</title>
        <authorList>
            <person name="Zuccaro A."/>
            <person name="Lahrmann U."/>
            <person name="Guldener U."/>
            <person name="Langen G."/>
            <person name="Pfiffi S."/>
            <person name="Biedenkopf D."/>
            <person name="Wong P."/>
            <person name="Samans B."/>
            <person name="Grimm C."/>
            <person name="Basiewicz M."/>
            <person name="Murat C."/>
            <person name="Martin F."/>
            <person name="Kogel K.H."/>
        </authorList>
    </citation>
    <scope>NUCLEOTIDE SEQUENCE [LARGE SCALE GENOMIC DNA]</scope>
    <source>
        <strain evidence="2 3">DSM 11827</strain>
    </source>
</reference>
<evidence type="ECO:0000313" key="2">
    <source>
        <dbReference type="EMBL" id="CCA76809.1"/>
    </source>
</evidence>
<dbReference type="HOGENOM" id="CLU_138699_0_0_1"/>
<protein>
    <submittedName>
        <fullName evidence="2">Uncharacterized protein</fullName>
    </submittedName>
</protein>
<feature type="region of interest" description="Disordered" evidence="1">
    <location>
        <begin position="1"/>
        <end position="48"/>
    </location>
</feature>
<dbReference type="AlphaFoldDB" id="G4TZR6"/>
<accession>G4TZR6</accession>
<proteinExistence type="predicted"/>
<gene>
    <name evidence="2" type="ORF">PIIN_10795</name>
</gene>